<gene>
    <name evidence="3" type="ORF">J2S63_002444</name>
</gene>
<reference evidence="3 4" key="1">
    <citation type="submission" date="2023-07" db="EMBL/GenBank/DDBJ databases">
        <title>Sequencing the genomes of 1000 actinobacteria strains.</title>
        <authorList>
            <person name="Klenk H.-P."/>
        </authorList>
    </citation>
    <scope>NUCLEOTIDE SEQUENCE [LARGE SCALE GENOMIC DNA]</scope>
    <source>
        <strain evidence="3 4">DSM 19426</strain>
    </source>
</reference>
<sequence>MATREPRSPRDLPHFEVSPEVIAAMRAELARTGGEVVVAIRSEVPEYADPFRGEMGRTIETAVTLALGGFLDLAASQPAGEGSFERVWDAAYALGRGEARSGRSMEALLSAYRVGARVAWRDLSRAAVSASVPAGAIASFAELVFDYIDELSAASAAGHADELARTGRVRLRYLERLAQALLRGDPATDLESHAHRAEWVVPDVLTAVVLPESRVRAALGQLDAATLQATEQVPDLEDLPDLTVLLVPGRAQDARAALVRGLADRGAVVGPTLPWSEARRSLERALRVVRLLGDADGAAARVATVDTEDHLDRLVLSADPAARQDLRTQVLAPLQDLRPAAADKLEETLRAWVRHQGRREDMAAELFVHPQTVRYRMGQLRELYAERLTDPDWVVRVTLAVGVE</sequence>
<dbReference type="EMBL" id="JAVDYG010000001">
    <property type="protein sequence ID" value="MDR7362891.1"/>
    <property type="molecule type" value="Genomic_DNA"/>
</dbReference>
<dbReference type="Gene3D" id="1.10.10.2840">
    <property type="entry name" value="PucR C-terminal helix-turn-helix domain"/>
    <property type="match status" value="1"/>
</dbReference>
<organism evidence="3 4">
    <name type="scientific">Nocardioides marmoribigeumensis</name>
    <dbReference type="NCBI Taxonomy" id="433649"/>
    <lineage>
        <taxon>Bacteria</taxon>
        <taxon>Bacillati</taxon>
        <taxon>Actinomycetota</taxon>
        <taxon>Actinomycetes</taxon>
        <taxon>Propionibacteriales</taxon>
        <taxon>Nocardioidaceae</taxon>
        <taxon>Nocardioides</taxon>
    </lineage>
</organism>
<evidence type="ECO:0000259" key="1">
    <source>
        <dbReference type="Pfam" id="PF13556"/>
    </source>
</evidence>
<dbReference type="PANTHER" id="PTHR33744">
    <property type="entry name" value="CARBOHYDRATE DIACID REGULATOR"/>
    <property type="match status" value="1"/>
</dbReference>
<dbReference type="Proteomes" id="UP001183648">
    <property type="component" value="Unassembled WGS sequence"/>
</dbReference>
<evidence type="ECO:0000313" key="3">
    <source>
        <dbReference type="EMBL" id="MDR7362891.1"/>
    </source>
</evidence>
<dbReference type="InterPro" id="IPR025736">
    <property type="entry name" value="PucR_C-HTH_dom"/>
</dbReference>
<dbReference type="InterPro" id="IPR058663">
    <property type="entry name" value="PucR-like_N"/>
</dbReference>
<dbReference type="InterPro" id="IPR051448">
    <property type="entry name" value="CdaR-like_regulators"/>
</dbReference>
<accession>A0ABU2BWN3</accession>
<feature type="domain" description="PucR C-terminal helix-turn-helix" evidence="1">
    <location>
        <begin position="346"/>
        <end position="401"/>
    </location>
</feature>
<proteinExistence type="predicted"/>
<keyword evidence="3" id="KW-0238">DNA-binding</keyword>
<comment type="caution">
    <text evidence="3">The sequence shown here is derived from an EMBL/GenBank/DDBJ whole genome shotgun (WGS) entry which is preliminary data.</text>
</comment>
<evidence type="ECO:0000313" key="4">
    <source>
        <dbReference type="Proteomes" id="UP001183648"/>
    </source>
</evidence>
<dbReference type="PANTHER" id="PTHR33744:SF1">
    <property type="entry name" value="DNA-BINDING TRANSCRIPTIONAL ACTIVATOR ADER"/>
    <property type="match status" value="1"/>
</dbReference>
<evidence type="ECO:0000259" key="2">
    <source>
        <dbReference type="Pfam" id="PF25906"/>
    </source>
</evidence>
<dbReference type="Pfam" id="PF25906">
    <property type="entry name" value="PucR-like_N"/>
    <property type="match status" value="1"/>
</dbReference>
<dbReference type="GO" id="GO:0003677">
    <property type="term" value="F:DNA binding"/>
    <property type="evidence" value="ECO:0007669"/>
    <property type="project" value="UniProtKB-KW"/>
</dbReference>
<feature type="domain" description="PucR-like N-terminal" evidence="2">
    <location>
        <begin position="17"/>
        <end position="181"/>
    </location>
</feature>
<dbReference type="RefSeq" id="WP_310302505.1">
    <property type="nucleotide sequence ID" value="NZ_BAAAPS010000013.1"/>
</dbReference>
<dbReference type="Pfam" id="PF13556">
    <property type="entry name" value="HTH_30"/>
    <property type="match status" value="1"/>
</dbReference>
<dbReference type="InterPro" id="IPR042070">
    <property type="entry name" value="PucR_C-HTH_sf"/>
</dbReference>
<protein>
    <submittedName>
        <fullName evidence="3">DNA-binding PucR family transcriptional regulator</fullName>
    </submittedName>
</protein>
<name>A0ABU2BWN3_9ACTN</name>
<keyword evidence="4" id="KW-1185">Reference proteome</keyword>